<evidence type="ECO:0000256" key="6">
    <source>
        <dbReference type="ARBA" id="ARBA00023136"/>
    </source>
</evidence>
<reference evidence="9" key="1">
    <citation type="journal article" date="2019" name="Int. J. Syst. Evol. Microbiol.">
        <title>The Global Catalogue of Microorganisms (GCM) 10K type strain sequencing project: providing services to taxonomists for standard genome sequencing and annotation.</title>
        <authorList>
            <consortium name="The Broad Institute Genomics Platform"/>
            <consortium name="The Broad Institute Genome Sequencing Center for Infectious Disease"/>
            <person name="Wu L."/>
            <person name="Ma J."/>
        </authorList>
    </citation>
    <scope>NUCLEOTIDE SEQUENCE [LARGE SCALE GENOMIC DNA]</scope>
    <source>
        <strain evidence="9">CGMCC 4.7242</strain>
    </source>
</reference>
<organism evidence="8 9">
    <name type="scientific">Halodurantibacterium flavum</name>
    <dbReference type="NCBI Taxonomy" id="1382802"/>
    <lineage>
        <taxon>Bacteria</taxon>
        <taxon>Pseudomonadati</taxon>
        <taxon>Pseudomonadota</taxon>
        <taxon>Alphaproteobacteria</taxon>
        <taxon>Rhodobacterales</taxon>
        <taxon>Paracoccaceae</taxon>
        <taxon>Halodurantibacterium</taxon>
    </lineage>
</organism>
<dbReference type="InterPro" id="IPR005331">
    <property type="entry name" value="Sulfotransferase"/>
</dbReference>
<dbReference type="PANTHER" id="PTHR12137:SF54">
    <property type="entry name" value="CARBOHYDRATE SULFOTRANSFERASE"/>
    <property type="match status" value="1"/>
</dbReference>
<evidence type="ECO:0000256" key="2">
    <source>
        <dbReference type="ARBA" id="ARBA00022679"/>
    </source>
</evidence>
<dbReference type="InterPro" id="IPR018011">
    <property type="entry name" value="Carb_sulfotrans_8-10"/>
</dbReference>
<dbReference type="PANTHER" id="PTHR12137">
    <property type="entry name" value="CARBOHYDRATE SULFOTRANSFERASE"/>
    <property type="match status" value="1"/>
</dbReference>
<sequence>MDTAKSFPSVWVTPSGSLAYGVIPKCGCSTIKQIMHYADHGSFYVGERISEGFHTWADEESRPAIVTAAEGGAIRFTCVRNPYRRLLSAFFDKISTRGENGKFYRQRQMRDDLRAYGIRREQGQNPDAQIRNFRRFVLFARDAKRFKSPSPPDLHWAAISGYVQRYVRGGGRYDAIFPLERLNEGMQKVLDQAQTPYKVDLGSVPRFNESAENGPKRAHPVEAYFDDLTIQIMMDAYGRDFDLFGYDATNPAREAPVREPDLDRIHATLLA</sequence>
<dbReference type="Pfam" id="PF03567">
    <property type="entry name" value="Sulfotransfer_2"/>
    <property type="match status" value="1"/>
</dbReference>
<evidence type="ECO:0000256" key="3">
    <source>
        <dbReference type="ARBA" id="ARBA00022692"/>
    </source>
</evidence>
<proteinExistence type="predicted"/>
<evidence type="ECO:0000313" key="9">
    <source>
        <dbReference type="Proteomes" id="UP001597353"/>
    </source>
</evidence>
<comment type="subcellular location">
    <subcellularLocation>
        <location evidence="1">Golgi apparatus membrane</location>
        <topology evidence="1">Single-pass type II membrane protein</topology>
    </subcellularLocation>
</comment>
<gene>
    <name evidence="8" type="ORF">ACFSGJ_05020</name>
</gene>
<keyword evidence="4" id="KW-1133">Transmembrane helix</keyword>
<dbReference type="RefSeq" id="WP_390259902.1">
    <property type="nucleotide sequence ID" value="NZ_JBHUGH010000003.1"/>
</dbReference>
<dbReference type="Proteomes" id="UP001597353">
    <property type="component" value="Unassembled WGS sequence"/>
</dbReference>
<dbReference type="EC" id="2.8.2.-" evidence="8"/>
<dbReference type="EMBL" id="JBHUGH010000003">
    <property type="protein sequence ID" value="MFD1911575.1"/>
    <property type="molecule type" value="Genomic_DNA"/>
</dbReference>
<keyword evidence="6" id="KW-0472">Membrane</keyword>
<keyword evidence="2 8" id="KW-0808">Transferase</keyword>
<evidence type="ECO:0000256" key="5">
    <source>
        <dbReference type="ARBA" id="ARBA00023034"/>
    </source>
</evidence>
<evidence type="ECO:0000256" key="1">
    <source>
        <dbReference type="ARBA" id="ARBA00004323"/>
    </source>
</evidence>
<evidence type="ECO:0000313" key="8">
    <source>
        <dbReference type="EMBL" id="MFD1911575.1"/>
    </source>
</evidence>
<keyword evidence="3" id="KW-0812">Transmembrane</keyword>
<accession>A0ABW4S1U4</accession>
<dbReference type="GO" id="GO:0016740">
    <property type="term" value="F:transferase activity"/>
    <property type="evidence" value="ECO:0007669"/>
    <property type="project" value="UniProtKB-KW"/>
</dbReference>
<comment type="caution">
    <text evidence="8">The sequence shown here is derived from an EMBL/GenBank/DDBJ whole genome shotgun (WGS) entry which is preliminary data.</text>
</comment>
<keyword evidence="9" id="KW-1185">Reference proteome</keyword>
<keyword evidence="7" id="KW-0325">Glycoprotein</keyword>
<evidence type="ECO:0000256" key="4">
    <source>
        <dbReference type="ARBA" id="ARBA00022989"/>
    </source>
</evidence>
<name>A0ABW4S1U4_9RHOB</name>
<protein>
    <submittedName>
        <fullName evidence="8">Sulfotransferase family protein</fullName>
        <ecNumber evidence="8">2.8.2.-</ecNumber>
    </submittedName>
</protein>
<keyword evidence="5" id="KW-0333">Golgi apparatus</keyword>
<evidence type="ECO:0000256" key="7">
    <source>
        <dbReference type="ARBA" id="ARBA00023180"/>
    </source>
</evidence>